<dbReference type="SUPFAM" id="SSF55826">
    <property type="entry name" value="YbaK/ProRS associated domain"/>
    <property type="match status" value="1"/>
</dbReference>
<dbReference type="SUPFAM" id="SSF55681">
    <property type="entry name" value="Class II aaRS and biotin synthetases"/>
    <property type="match status" value="1"/>
</dbReference>
<dbReference type="InterPro" id="IPR045864">
    <property type="entry name" value="aa-tRNA-synth_II/BPL/LPL"/>
</dbReference>
<keyword evidence="3 12" id="KW-0963">Cytoplasm</keyword>
<dbReference type="PANTHER" id="PTHR42753:SF2">
    <property type="entry name" value="PROLINE--TRNA LIGASE"/>
    <property type="match status" value="1"/>
</dbReference>
<keyword evidence="15" id="KW-1185">Reference proteome</keyword>
<keyword evidence="4 12" id="KW-0436">Ligase</keyword>
<dbReference type="CDD" id="cd04334">
    <property type="entry name" value="ProRS-INS"/>
    <property type="match status" value="1"/>
</dbReference>
<dbReference type="InterPro" id="IPR036621">
    <property type="entry name" value="Anticodon-bd_dom_sf"/>
</dbReference>
<evidence type="ECO:0000256" key="5">
    <source>
        <dbReference type="ARBA" id="ARBA00022741"/>
    </source>
</evidence>
<dbReference type="HAMAP" id="MF_01569">
    <property type="entry name" value="Pro_tRNA_synth_type1"/>
    <property type="match status" value="1"/>
</dbReference>
<evidence type="ECO:0000256" key="8">
    <source>
        <dbReference type="ARBA" id="ARBA00023146"/>
    </source>
</evidence>
<keyword evidence="7 12" id="KW-0648">Protein biosynthesis</keyword>
<dbReference type="GO" id="GO:0004827">
    <property type="term" value="F:proline-tRNA ligase activity"/>
    <property type="evidence" value="ECO:0007669"/>
    <property type="project" value="UniProtKB-UniRule"/>
</dbReference>
<dbReference type="InterPro" id="IPR050062">
    <property type="entry name" value="Pro-tRNA_synthetase"/>
</dbReference>
<dbReference type="Gene3D" id="3.90.960.10">
    <property type="entry name" value="YbaK/aminoacyl-tRNA synthetase-associated domain"/>
    <property type="match status" value="1"/>
</dbReference>
<evidence type="ECO:0000313" key="14">
    <source>
        <dbReference type="EMBL" id="GAD19773.1"/>
    </source>
</evidence>
<proteinExistence type="inferred from homology"/>
<dbReference type="GO" id="GO:0005829">
    <property type="term" value="C:cytosol"/>
    <property type="evidence" value="ECO:0007669"/>
    <property type="project" value="TreeGrafter"/>
</dbReference>
<sequence length="583" mass="66142">MLFSKTLIPTSKENPKDAVLKSHQFLVRAGYIHQIGSGIYNFLPLGKIVLDKIIEVVKTRMNEANAQHITMGFVIPAELWKNSGRYEKYGKELLRFQDRKNNEFVLGPTHEETITEIIKAFVKSYKQLPLNLYQIHLKFRDELRPRFGLMRGREFIMKDAYSFHSSVEDLDREFELMRQTYIKILQDLELDFRIVDADSGAIGGSGSKEFMVLADCGEDTIVMCEECQYAANIEAANRQKRTPPAPPIMPPKADFALFSTPNVTTIQKLCEFFHIHAYWTIKAVVKKIILDSNKQDFGVFFLRGDDSLEETKALNALNANGMQAIELQEASAQEIEQIGLIPGFIGAYALRSIIGDRPIIFDIDLQDEADLICGANQINHHFVGVDLSTFENLIYADISTINQNDKCAHCGGNLIYKKGIEVGHIFKLGDRYSKALNAEFLDENGKSKPFIMGCYGIGITRLMPAILEQKADEKGCIWGKASTPFLIHIIISNTKDKEQSDFGLWLYNTLQSKNIQVLCDDRDLRFGAKIADFELIGSSYCVVVGKELQSQKIEWINRQNLHKKEFSTHNIIESILRELDNAD</sequence>
<dbReference type="GO" id="GO:0006433">
    <property type="term" value="P:prolyl-tRNA aminoacylation"/>
    <property type="evidence" value="ECO:0007669"/>
    <property type="project" value="UniProtKB-UniRule"/>
</dbReference>
<evidence type="ECO:0000256" key="12">
    <source>
        <dbReference type="HAMAP-Rule" id="MF_01569"/>
    </source>
</evidence>
<keyword evidence="5 12" id="KW-0547">Nucleotide-binding</keyword>
<reference evidence="14 15" key="1">
    <citation type="journal article" date="2013" name="Genome Announc.">
        <title>Draft Genome Sequence of Helicobacter fennelliae Strain MRY12-0050, Isolated from a Bacteremia Patient.</title>
        <authorList>
            <person name="Rimbara E."/>
            <person name="Matsui M."/>
            <person name="Mori S."/>
            <person name="Suzuki S."/>
            <person name="Suzuki M."/>
            <person name="Kim H."/>
            <person name="Sekizuka T."/>
            <person name="Kuroda M."/>
            <person name="Shibayama K."/>
        </authorList>
    </citation>
    <scope>NUCLEOTIDE SEQUENCE [LARGE SCALE GENOMIC DNA]</scope>
    <source>
        <strain evidence="14 15">MRY12-0050</strain>
    </source>
</reference>
<dbReference type="InterPro" id="IPR036754">
    <property type="entry name" value="YbaK/aa-tRNA-synt-asso_dom_sf"/>
</dbReference>
<dbReference type="OrthoDB" id="9809052at2"/>
<dbReference type="eggNOG" id="COG0442">
    <property type="taxonomic scope" value="Bacteria"/>
</dbReference>
<evidence type="ECO:0000256" key="10">
    <source>
        <dbReference type="ARBA" id="ARBA00053664"/>
    </source>
</evidence>
<dbReference type="EC" id="6.1.1.15" evidence="12"/>
<dbReference type="PROSITE" id="PS50862">
    <property type="entry name" value="AA_TRNA_LIGASE_II"/>
    <property type="match status" value="1"/>
</dbReference>
<dbReference type="FunFam" id="3.30.930.10:FF:000066">
    <property type="entry name" value="Proline--tRNA ligase"/>
    <property type="match status" value="1"/>
</dbReference>
<evidence type="ECO:0000256" key="7">
    <source>
        <dbReference type="ARBA" id="ARBA00022917"/>
    </source>
</evidence>
<comment type="similarity">
    <text evidence="11 12">Belongs to the class-II aminoacyl-tRNA synthetase family. ProS type 1 subfamily.</text>
</comment>
<dbReference type="InterPro" id="IPR004500">
    <property type="entry name" value="Pro-tRNA-synth_IIa_bac-type"/>
</dbReference>
<dbReference type="NCBIfam" id="NF006625">
    <property type="entry name" value="PRK09194.1"/>
    <property type="match status" value="1"/>
</dbReference>
<dbReference type="NCBIfam" id="TIGR00409">
    <property type="entry name" value="proS_fam_II"/>
    <property type="match status" value="1"/>
</dbReference>
<dbReference type="PANTHER" id="PTHR42753">
    <property type="entry name" value="MITOCHONDRIAL RIBOSOME PROTEIN L39/PROLYL-TRNA LIGASE FAMILY MEMBER"/>
    <property type="match status" value="1"/>
</dbReference>
<organism evidence="14 15">
    <name type="scientific">Helicobacter fennelliae MRY12-0050</name>
    <dbReference type="NCBI Taxonomy" id="1325130"/>
    <lineage>
        <taxon>Bacteria</taxon>
        <taxon>Pseudomonadati</taxon>
        <taxon>Campylobacterota</taxon>
        <taxon>Epsilonproteobacteria</taxon>
        <taxon>Campylobacterales</taxon>
        <taxon>Helicobacteraceae</taxon>
        <taxon>Helicobacter</taxon>
    </lineage>
</organism>
<dbReference type="FunFam" id="3.30.930.10:FF:000065">
    <property type="entry name" value="Proline--tRNA ligase"/>
    <property type="match status" value="1"/>
</dbReference>
<name>T1DWN0_9HELI</name>
<dbReference type="InterPro" id="IPR044140">
    <property type="entry name" value="ProRS_anticodon_short"/>
</dbReference>
<evidence type="ECO:0000259" key="13">
    <source>
        <dbReference type="PROSITE" id="PS50862"/>
    </source>
</evidence>
<keyword evidence="6 12" id="KW-0067">ATP-binding</keyword>
<dbReference type="SUPFAM" id="SSF52954">
    <property type="entry name" value="Class II aaRS ABD-related"/>
    <property type="match status" value="1"/>
</dbReference>
<comment type="domain">
    <text evidence="12">Consists of three domains: the N-terminal catalytic domain, the editing domain and the C-terminal anticodon-binding domain.</text>
</comment>
<dbReference type="RefSeq" id="WP_023949341.1">
    <property type="nucleotide sequence ID" value="NZ_BASD01000027.1"/>
</dbReference>
<dbReference type="CDD" id="cd00861">
    <property type="entry name" value="ProRS_anticodon_short"/>
    <property type="match status" value="1"/>
</dbReference>
<dbReference type="InterPro" id="IPR033730">
    <property type="entry name" value="ProRS_core_prok"/>
</dbReference>
<dbReference type="STRING" id="1325130.HFN_1013"/>
<comment type="function">
    <text evidence="10 12">Catalyzes the attachment of proline to tRNA(Pro) in a two-step reaction: proline is first activated by ATP to form Pro-AMP and then transferred to the acceptor end of tRNA(Pro). As ProRS can inadvertently accommodate and process non-cognate amino acids such as alanine and cysteine, to avoid such errors it has two additional distinct editing activities against alanine. One activity is designated as 'pretransfer' editing and involves the tRNA(Pro)-independent hydrolysis of activated Ala-AMP. The other activity is designated 'posttransfer' editing and involves deacylation of mischarged Ala-tRNA(Pro). The misacylated Cys-tRNA(Pro) is not edited by ProRS.</text>
</comment>
<gene>
    <name evidence="12" type="primary">proS</name>
    <name evidence="14" type="ORF">HFN_1013</name>
</gene>
<dbReference type="CDD" id="cd00779">
    <property type="entry name" value="ProRS_core_prok"/>
    <property type="match status" value="1"/>
</dbReference>
<accession>T1DWN0</accession>
<evidence type="ECO:0000256" key="6">
    <source>
        <dbReference type="ARBA" id="ARBA00022840"/>
    </source>
</evidence>
<dbReference type="EMBL" id="BASD01000027">
    <property type="protein sequence ID" value="GAD19773.1"/>
    <property type="molecule type" value="Genomic_DNA"/>
</dbReference>
<comment type="catalytic activity">
    <reaction evidence="9 12">
        <text>tRNA(Pro) + L-proline + ATP = L-prolyl-tRNA(Pro) + AMP + diphosphate</text>
        <dbReference type="Rhea" id="RHEA:14305"/>
        <dbReference type="Rhea" id="RHEA-COMP:9700"/>
        <dbReference type="Rhea" id="RHEA-COMP:9702"/>
        <dbReference type="ChEBI" id="CHEBI:30616"/>
        <dbReference type="ChEBI" id="CHEBI:33019"/>
        <dbReference type="ChEBI" id="CHEBI:60039"/>
        <dbReference type="ChEBI" id="CHEBI:78442"/>
        <dbReference type="ChEBI" id="CHEBI:78532"/>
        <dbReference type="ChEBI" id="CHEBI:456215"/>
        <dbReference type="EC" id="6.1.1.15"/>
    </reaction>
</comment>
<dbReference type="Pfam" id="PF04073">
    <property type="entry name" value="tRNA_edit"/>
    <property type="match status" value="1"/>
</dbReference>
<evidence type="ECO:0000256" key="9">
    <source>
        <dbReference type="ARBA" id="ARBA00047671"/>
    </source>
</evidence>
<dbReference type="Pfam" id="PF03129">
    <property type="entry name" value="HGTP_anticodon"/>
    <property type="match status" value="1"/>
</dbReference>
<dbReference type="GO" id="GO:0002161">
    <property type="term" value="F:aminoacyl-tRNA deacylase activity"/>
    <property type="evidence" value="ECO:0007669"/>
    <property type="project" value="InterPro"/>
</dbReference>
<dbReference type="Gene3D" id="3.30.930.10">
    <property type="entry name" value="Bira Bifunctional Protein, Domain 2"/>
    <property type="match status" value="2"/>
</dbReference>
<keyword evidence="8 12" id="KW-0030">Aminoacyl-tRNA synthetase</keyword>
<dbReference type="PRINTS" id="PR01046">
    <property type="entry name" value="TRNASYNTHPRO"/>
</dbReference>
<comment type="subcellular location">
    <subcellularLocation>
        <location evidence="1 12">Cytoplasm</location>
    </subcellularLocation>
</comment>
<comment type="caution">
    <text evidence="14">The sequence shown here is derived from an EMBL/GenBank/DDBJ whole genome shotgun (WGS) entry which is preliminary data.</text>
</comment>
<dbReference type="InterPro" id="IPR002316">
    <property type="entry name" value="Pro-tRNA-ligase_IIa"/>
</dbReference>
<dbReference type="Proteomes" id="UP000018143">
    <property type="component" value="Unassembled WGS sequence"/>
</dbReference>
<dbReference type="InterPro" id="IPR002314">
    <property type="entry name" value="aa-tRNA-synt_IIb"/>
</dbReference>
<dbReference type="InterPro" id="IPR023717">
    <property type="entry name" value="Pro-tRNA-Synthase_IIa_type1"/>
</dbReference>
<dbReference type="Pfam" id="PF00587">
    <property type="entry name" value="tRNA-synt_2b"/>
    <property type="match status" value="1"/>
</dbReference>
<dbReference type="GO" id="GO:0005524">
    <property type="term" value="F:ATP binding"/>
    <property type="evidence" value="ECO:0007669"/>
    <property type="project" value="UniProtKB-UniRule"/>
</dbReference>
<dbReference type="Gene3D" id="3.40.50.800">
    <property type="entry name" value="Anticodon-binding domain"/>
    <property type="match status" value="1"/>
</dbReference>
<evidence type="ECO:0000256" key="11">
    <source>
        <dbReference type="ARBA" id="ARBA00060755"/>
    </source>
</evidence>
<dbReference type="AlphaFoldDB" id="T1DWN0"/>
<evidence type="ECO:0000313" key="15">
    <source>
        <dbReference type="Proteomes" id="UP000018143"/>
    </source>
</evidence>
<dbReference type="InterPro" id="IPR007214">
    <property type="entry name" value="YbaK/aa-tRNA-synth-assoc-dom"/>
</dbReference>
<feature type="domain" description="Aminoacyl-transfer RNA synthetases class-II family profile" evidence="13">
    <location>
        <begin position="52"/>
        <end position="484"/>
    </location>
</feature>
<dbReference type="InterPro" id="IPR006195">
    <property type="entry name" value="aa-tRNA-synth_II"/>
</dbReference>
<evidence type="ECO:0000256" key="3">
    <source>
        <dbReference type="ARBA" id="ARBA00022490"/>
    </source>
</evidence>
<evidence type="ECO:0000256" key="1">
    <source>
        <dbReference type="ARBA" id="ARBA00004496"/>
    </source>
</evidence>
<protein>
    <recommendedName>
        <fullName evidence="12">Proline--tRNA ligase</fullName>
        <ecNumber evidence="12">6.1.1.15</ecNumber>
    </recommendedName>
    <alternativeName>
        <fullName evidence="12">Prolyl-tRNA synthetase</fullName>
        <shortName evidence="12">ProRS</shortName>
    </alternativeName>
</protein>
<dbReference type="InterPro" id="IPR004154">
    <property type="entry name" value="Anticodon-bd"/>
</dbReference>
<evidence type="ECO:0000256" key="2">
    <source>
        <dbReference type="ARBA" id="ARBA00011738"/>
    </source>
</evidence>
<evidence type="ECO:0000256" key="4">
    <source>
        <dbReference type="ARBA" id="ARBA00022598"/>
    </source>
</evidence>
<comment type="subunit">
    <text evidence="2 12">Homodimer.</text>
</comment>